<protein>
    <recommendedName>
        <fullName evidence="1">Phage protein Gp138 N-terminal domain-containing protein</fullName>
    </recommendedName>
</protein>
<dbReference type="Gene3D" id="2.40.50.230">
    <property type="entry name" value="Gp5 N-terminal domain"/>
    <property type="match status" value="1"/>
</dbReference>
<dbReference type="EMBL" id="FLUP01000001">
    <property type="protein sequence ID" value="SBW10188.1"/>
    <property type="molecule type" value="Genomic_DNA"/>
</dbReference>
<dbReference type="AlphaFoldDB" id="A0A212KEZ3"/>
<dbReference type="InterPro" id="IPR041599">
    <property type="entry name" value="Gp138_N"/>
</dbReference>
<name>A0A212KEZ3_9BACT</name>
<dbReference type="Pfam" id="PF18352">
    <property type="entry name" value="Gp138_N"/>
    <property type="match status" value="1"/>
</dbReference>
<evidence type="ECO:0000259" key="1">
    <source>
        <dbReference type="Pfam" id="PF18352"/>
    </source>
</evidence>
<proteinExistence type="predicted"/>
<dbReference type="InterPro" id="IPR037026">
    <property type="entry name" value="Vgr_OB-fold_dom_sf"/>
</dbReference>
<accession>A0A212KEZ3</accession>
<reference evidence="2" key="1">
    <citation type="submission" date="2016-04" db="EMBL/GenBank/DDBJ databases">
        <authorList>
            <person name="Evans L.H."/>
            <person name="Alamgir A."/>
            <person name="Owens N."/>
            <person name="Weber N.D."/>
            <person name="Virtaneva K."/>
            <person name="Barbian K."/>
            <person name="Babar A."/>
            <person name="Rosenke K."/>
        </authorList>
    </citation>
    <scope>NUCLEOTIDE SEQUENCE</scope>
    <source>
        <strain evidence="2">92-2</strain>
    </source>
</reference>
<organism evidence="2">
    <name type="scientific">uncultured Desulfovibrio sp</name>
    <dbReference type="NCBI Taxonomy" id="167968"/>
    <lineage>
        <taxon>Bacteria</taxon>
        <taxon>Pseudomonadati</taxon>
        <taxon>Thermodesulfobacteriota</taxon>
        <taxon>Desulfovibrionia</taxon>
        <taxon>Desulfovibrionales</taxon>
        <taxon>Desulfovibrionaceae</taxon>
        <taxon>Desulfovibrio</taxon>
        <taxon>environmental samples</taxon>
    </lineage>
</organism>
<sequence length="238" mass="25202">MDRSERQNDPIESQRLALEGHQAQMWTALPGIVTGFNPVAMTVSVQPAVLGSVRDENGKSNSVQMPLLVDVPVVFVCGGGFSLTYPIKVGDEVLVVFASRCIDGWWQGGQPTPPPSGRMHDLSDGMAIIGPRSQATKLDPPVDTENVQLRTDDGQATLTMKPDYTIEAKNPQAGCRIGSDGIIKFSGAGISFAAKDGGATQAAVSGRMTVDELTSGHVDFNTHYHECPHGGNTSGPKS</sequence>
<dbReference type="RefSeq" id="WP_296937022.1">
    <property type="nucleotide sequence ID" value="NZ_LT598928.1"/>
</dbReference>
<gene>
    <name evidence="2" type="ORF">KM92DES2_12914</name>
</gene>
<feature type="domain" description="Phage protein Gp138 N-terminal" evidence="1">
    <location>
        <begin position="29"/>
        <end position="130"/>
    </location>
</feature>
<evidence type="ECO:0000313" key="2">
    <source>
        <dbReference type="EMBL" id="SBW10188.1"/>
    </source>
</evidence>